<evidence type="ECO:0000313" key="1">
    <source>
        <dbReference type="EMBL" id="EGL39627.1"/>
    </source>
</evidence>
<comment type="caution">
    <text evidence="1">The sequence shown here is derived from an EMBL/GenBank/DDBJ whole genome shotgun (WGS) entry which is preliminary data.</text>
</comment>
<proteinExistence type="predicted"/>
<evidence type="ECO:0000313" key="2">
    <source>
        <dbReference type="Proteomes" id="UP000004018"/>
    </source>
</evidence>
<dbReference type="EMBL" id="AFIJ01000035">
    <property type="protein sequence ID" value="EGL39627.1"/>
    <property type="molecule type" value="Genomic_DNA"/>
</dbReference>
<gene>
    <name evidence="1" type="ORF">HMPREF1039_1212</name>
</gene>
<reference evidence="1 2" key="1">
    <citation type="submission" date="2011-04" db="EMBL/GenBank/DDBJ databases">
        <authorList>
            <person name="Harkins D.M."/>
            <person name="Madupu R."/>
            <person name="Durkin A.S."/>
            <person name="Torralba M."/>
            <person name="Methe B."/>
            <person name="Sutton G.G."/>
            <person name="Nelson K.E."/>
        </authorList>
    </citation>
    <scope>NUCLEOTIDE SEQUENCE [LARGE SCALE GENOMIC DNA]</scope>
    <source>
        <strain evidence="1 2">UPII 199-6</strain>
    </source>
</reference>
<protein>
    <submittedName>
        <fullName evidence="1">Uncharacterized protein</fullName>
    </submittedName>
</protein>
<sequence>MIKKNLTVGIMAKKHRILVINYKKMKFLSRFFNKNRYTYKCKQCILKIVRTHNFFYLKK</sequence>
<name>A0ABN0D1Y6_9FIRM</name>
<organism evidence="1 2">
    <name type="scientific">Megasphaera lornae</name>
    <dbReference type="NCBI Taxonomy" id="1000568"/>
    <lineage>
        <taxon>Bacteria</taxon>
        <taxon>Bacillati</taxon>
        <taxon>Bacillota</taxon>
        <taxon>Negativicutes</taxon>
        <taxon>Veillonellales</taxon>
        <taxon>Veillonellaceae</taxon>
        <taxon>Megasphaera</taxon>
    </lineage>
</organism>
<accession>A0ABN0D1Y6</accession>
<keyword evidence="2" id="KW-1185">Reference proteome</keyword>
<dbReference type="Proteomes" id="UP000004018">
    <property type="component" value="Unassembled WGS sequence"/>
</dbReference>